<feature type="transmembrane region" description="Helical" evidence="8">
    <location>
        <begin position="164"/>
        <end position="186"/>
    </location>
</feature>
<dbReference type="InterPro" id="IPR020846">
    <property type="entry name" value="MFS_dom"/>
</dbReference>
<feature type="transmembrane region" description="Helical" evidence="8">
    <location>
        <begin position="214"/>
        <end position="238"/>
    </location>
</feature>
<keyword evidence="7 8" id="KW-0472">Membrane</keyword>
<evidence type="ECO:0000256" key="4">
    <source>
        <dbReference type="ARBA" id="ARBA00022475"/>
    </source>
</evidence>
<gene>
    <name evidence="10" type="ORF">DBZ36_01685</name>
</gene>
<feature type="domain" description="Major facilitator superfamily (MFS) profile" evidence="9">
    <location>
        <begin position="12"/>
        <end position="389"/>
    </location>
</feature>
<name>A0A420EL15_9ALTE</name>
<comment type="similarity">
    <text evidence="2">Belongs to the major facilitator superfamily.</text>
</comment>
<sequence>MPSDDSHRSLRITIALCLGSFIVFCNLYSVQAILPQLSFHFEISETKVNWLFAATTLGLSVSLVPWAVYSDKCGRKPIIISSLFLIPATSFVMLFCTSFESLVLVRGLLGIALAAFAGVAVAYLVEELSSPRFASAMGFYIAANSLGGISGRVLGGVINQHLGWQATIITLVSLSLVGAIAVYLLLPNQHNFKAQGISLQHLNRGVRYHINDNTVWFGMLIGGLNFALFVNLYSVVVFRLAHAPFNLDSSISSLFFLCYLAGTLSSSYSGYWSKHRSPVLGMMLGGTFGLLGMLTASSSSILMIVAGLLLISFGGFFTHSLAYAWVNQQAKQQKTSAGALYLVHYYVGGSLGGFVLLFCWQQYHWQGVIIGGSCMYALLFTLAWKLHLRENSQANTKLAKPLT</sequence>
<dbReference type="RefSeq" id="WP_120353192.1">
    <property type="nucleotide sequence ID" value="NZ_RAQO01000002.1"/>
</dbReference>
<evidence type="ECO:0000256" key="8">
    <source>
        <dbReference type="SAM" id="Phobius"/>
    </source>
</evidence>
<feature type="transmembrane region" description="Helical" evidence="8">
    <location>
        <begin position="50"/>
        <end position="69"/>
    </location>
</feature>
<feature type="transmembrane region" description="Helical" evidence="8">
    <location>
        <begin position="103"/>
        <end position="125"/>
    </location>
</feature>
<feature type="transmembrane region" description="Helical" evidence="8">
    <location>
        <begin position="364"/>
        <end position="384"/>
    </location>
</feature>
<dbReference type="Pfam" id="PF07690">
    <property type="entry name" value="MFS_1"/>
    <property type="match status" value="1"/>
</dbReference>
<evidence type="ECO:0000313" key="11">
    <source>
        <dbReference type="Proteomes" id="UP000286482"/>
    </source>
</evidence>
<keyword evidence="4" id="KW-1003">Cell membrane</keyword>
<dbReference type="PANTHER" id="PTHR43271">
    <property type="entry name" value="BLL2771 PROTEIN"/>
    <property type="match status" value="1"/>
</dbReference>
<feature type="transmembrane region" description="Helical" evidence="8">
    <location>
        <begin position="301"/>
        <end position="326"/>
    </location>
</feature>
<evidence type="ECO:0000313" key="10">
    <source>
        <dbReference type="EMBL" id="RKF21388.1"/>
    </source>
</evidence>
<dbReference type="GO" id="GO:0022857">
    <property type="term" value="F:transmembrane transporter activity"/>
    <property type="evidence" value="ECO:0007669"/>
    <property type="project" value="InterPro"/>
</dbReference>
<evidence type="ECO:0000256" key="1">
    <source>
        <dbReference type="ARBA" id="ARBA00004651"/>
    </source>
</evidence>
<comment type="caution">
    <text evidence="10">The sequence shown here is derived from an EMBL/GenBank/DDBJ whole genome shotgun (WGS) entry which is preliminary data.</text>
</comment>
<dbReference type="CDD" id="cd17324">
    <property type="entry name" value="MFS_NepI_like"/>
    <property type="match status" value="1"/>
</dbReference>
<dbReference type="InterPro" id="IPR036259">
    <property type="entry name" value="MFS_trans_sf"/>
</dbReference>
<reference evidence="10 11" key="1">
    <citation type="submission" date="2018-09" db="EMBL/GenBank/DDBJ databases">
        <authorList>
            <person name="Wang Z."/>
        </authorList>
    </citation>
    <scope>NUCLEOTIDE SEQUENCE [LARGE SCALE GENOMIC DNA]</scope>
    <source>
        <strain evidence="10 11">ALS 81</strain>
    </source>
</reference>
<evidence type="ECO:0000259" key="9">
    <source>
        <dbReference type="PROSITE" id="PS50850"/>
    </source>
</evidence>
<feature type="transmembrane region" description="Helical" evidence="8">
    <location>
        <begin position="278"/>
        <end position="295"/>
    </location>
</feature>
<protein>
    <submittedName>
        <fullName evidence="10">MFS transporter</fullName>
    </submittedName>
</protein>
<accession>A0A420EL15</accession>
<keyword evidence="11" id="KW-1185">Reference proteome</keyword>
<dbReference type="Proteomes" id="UP000286482">
    <property type="component" value="Unassembled WGS sequence"/>
</dbReference>
<organism evidence="10 11">
    <name type="scientific">Alginatibacterium sediminis</name>
    <dbReference type="NCBI Taxonomy" id="2164068"/>
    <lineage>
        <taxon>Bacteria</taxon>
        <taxon>Pseudomonadati</taxon>
        <taxon>Pseudomonadota</taxon>
        <taxon>Gammaproteobacteria</taxon>
        <taxon>Alteromonadales</taxon>
        <taxon>Alteromonadaceae</taxon>
        <taxon>Alginatibacterium</taxon>
    </lineage>
</organism>
<evidence type="ECO:0000256" key="3">
    <source>
        <dbReference type="ARBA" id="ARBA00022448"/>
    </source>
</evidence>
<feature type="transmembrane region" description="Helical" evidence="8">
    <location>
        <begin position="78"/>
        <end position="97"/>
    </location>
</feature>
<dbReference type="PANTHER" id="PTHR43271:SF1">
    <property type="entry name" value="INNER MEMBRANE TRANSPORT PROTEIN YNFM"/>
    <property type="match status" value="1"/>
</dbReference>
<dbReference type="GO" id="GO:0005886">
    <property type="term" value="C:plasma membrane"/>
    <property type="evidence" value="ECO:0007669"/>
    <property type="project" value="UniProtKB-SubCell"/>
</dbReference>
<evidence type="ECO:0000256" key="2">
    <source>
        <dbReference type="ARBA" id="ARBA00008335"/>
    </source>
</evidence>
<proteinExistence type="inferred from homology"/>
<evidence type="ECO:0000256" key="5">
    <source>
        <dbReference type="ARBA" id="ARBA00022692"/>
    </source>
</evidence>
<feature type="transmembrane region" description="Helical" evidence="8">
    <location>
        <begin position="12"/>
        <end position="30"/>
    </location>
</feature>
<feature type="transmembrane region" description="Helical" evidence="8">
    <location>
        <begin position="338"/>
        <end position="358"/>
    </location>
</feature>
<dbReference type="Gene3D" id="1.20.1250.20">
    <property type="entry name" value="MFS general substrate transporter like domains"/>
    <property type="match status" value="1"/>
</dbReference>
<evidence type="ECO:0000256" key="7">
    <source>
        <dbReference type="ARBA" id="ARBA00023136"/>
    </source>
</evidence>
<evidence type="ECO:0000256" key="6">
    <source>
        <dbReference type="ARBA" id="ARBA00022989"/>
    </source>
</evidence>
<feature type="transmembrane region" description="Helical" evidence="8">
    <location>
        <begin position="250"/>
        <end position="271"/>
    </location>
</feature>
<feature type="transmembrane region" description="Helical" evidence="8">
    <location>
        <begin position="137"/>
        <end position="158"/>
    </location>
</feature>
<dbReference type="AlphaFoldDB" id="A0A420EL15"/>
<dbReference type="EMBL" id="RAQO01000002">
    <property type="protein sequence ID" value="RKF21388.1"/>
    <property type="molecule type" value="Genomic_DNA"/>
</dbReference>
<keyword evidence="3" id="KW-0813">Transport</keyword>
<dbReference type="InterPro" id="IPR011701">
    <property type="entry name" value="MFS"/>
</dbReference>
<dbReference type="PROSITE" id="PS50850">
    <property type="entry name" value="MFS"/>
    <property type="match status" value="1"/>
</dbReference>
<dbReference type="SUPFAM" id="SSF103473">
    <property type="entry name" value="MFS general substrate transporter"/>
    <property type="match status" value="1"/>
</dbReference>
<keyword evidence="5 8" id="KW-0812">Transmembrane</keyword>
<comment type="subcellular location">
    <subcellularLocation>
        <location evidence="1">Cell membrane</location>
        <topology evidence="1">Multi-pass membrane protein</topology>
    </subcellularLocation>
</comment>
<keyword evidence="6 8" id="KW-1133">Transmembrane helix</keyword>
<dbReference type="OrthoDB" id="63984at2"/>